<feature type="transmembrane region" description="Helical" evidence="1">
    <location>
        <begin position="63"/>
        <end position="81"/>
    </location>
</feature>
<dbReference type="Proteomes" id="UP000017836">
    <property type="component" value="Unassembled WGS sequence"/>
</dbReference>
<dbReference type="GO" id="GO:0016020">
    <property type="term" value="C:membrane"/>
    <property type="evidence" value="ECO:0007669"/>
    <property type="project" value="InterPro"/>
</dbReference>
<evidence type="ECO:0000313" key="3">
    <source>
        <dbReference type="Proteomes" id="UP000017836"/>
    </source>
</evidence>
<name>W1PTC9_AMBTC</name>
<evidence type="ECO:0000256" key="1">
    <source>
        <dbReference type="SAM" id="Phobius"/>
    </source>
</evidence>
<dbReference type="InterPro" id="IPR018456">
    <property type="entry name" value="PTR2_symporter_CS"/>
</dbReference>
<dbReference type="AlphaFoldDB" id="W1PTC9"/>
<dbReference type="OMA" id="TECCEFM"/>
<dbReference type="GO" id="GO:0022857">
    <property type="term" value="F:transmembrane transporter activity"/>
    <property type="evidence" value="ECO:0007669"/>
    <property type="project" value="InterPro"/>
</dbReference>
<proteinExistence type="predicted"/>
<dbReference type="EMBL" id="KI392710">
    <property type="protein sequence ID" value="ERN11099.1"/>
    <property type="molecule type" value="Genomic_DNA"/>
</dbReference>
<protein>
    <recommendedName>
        <fullName evidence="4">Major facilitator superfamily (MFS) profile domain-containing protein</fullName>
    </recommendedName>
</protein>
<dbReference type="HOGENOM" id="CLU_135989_2_0_1"/>
<keyword evidence="1" id="KW-1133">Transmembrane helix</keyword>
<dbReference type="Gramene" id="ERN11099">
    <property type="protein sequence ID" value="ERN11099"/>
    <property type="gene ID" value="AMTR_s00024p00148360"/>
</dbReference>
<evidence type="ECO:0008006" key="4">
    <source>
        <dbReference type="Google" id="ProtNLM"/>
    </source>
</evidence>
<dbReference type="PANTHER" id="PTHR11654">
    <property type="entry name" value="OLIGOPEPTIDE TRANSPORTER-RELATED"/>
    <property type="match status" value="1"/>
</dbReference>
<keyword evidence="1" id="KW-0472">Membrane</keyword>
<dbReference type="SUPFAM" id="SSF103473">
    <property type="entry name" value="MFS general substrate transporter"/>
    <property type="match status" value="1"/>
</dbReference>
<dbReference type="eggNOG" id="KOG1237">
    <property type="taxonomic scope" value="Eukaryota"/>
</dbReference>
<dbReference type="PROSITE" id="PS01022">
    <property type="entry name" value="PTR2_1"/>
    <property type="match status" value="1"/>
</dbReference>
<feature type="transmembrane region" description="Helical" evidence="1">
    <location>
        <begin position="93"/>
        <end position="114"/>
    </location>
</feature>
<dbReference type="GO" id="GO:0006857">
    <property type="term" value="P:oligopeptide transport"/>
    <property type="evidence" value="ECO:0007669"/>
    <property type="project" value="InterPro"/>
</dbReference>
<reference evidence="3" key="1">
    <citation type="journal article" date="2013" name="Science">
        <title>The Amborella genome and the evolution of flowering plants.</title>
        <authorList>
            <consortium name="Amborella Genome Project"/>
        </authorList>
    </citation>
    <scope>NUCLEOTIDE SEQUENCE [LARGE SCALE GENOMIC DNA]</scope>
</reference>
<gene>
    <name evidence="2" type="ORF">AMTR_s00024p00148360</name>
</gene>
<organism evidence="2 3">
    <name type="scientific">Amborella trichopoda</name>
    <dbReference type="NCBI Taxonomy" id="13333"/>
    <lineage>
        <taxon>Eukaryota</taxon>
        <taxon>Viridiplantae</taxon>
        <taxon>Streptophyta</taxon>
        <taxon>Embryophyta</taxon>
        <taxon>Tracheophyta</taxon>
        <taxon>Spermatophyta</taxon>
        <taxon>Magnoliopsida</taxon>
        <taxon>Amborellales</taxon>
        <taxon>Amborellaceae</taxon>
        <taxon>Amborella</taxon>
    </lineage>
</organism>
<evidence type="ECO:0000313" key="2">
    <source>
        <dbReference type="EMBL" id="ERN11099.1"/>
    </source>
</evidence>
<accession>W1PTC9</accession>
<sequence length="149" mass="16262">MGSQEEERLLDKSLLEHGTLNNEILGPYTGDVSVDIHGNPVLRHNTGNWRACTFILGTECCEFMAFTGIGINLVIYLTKILHEGHASAARSITTWQGTCYLTPLLGAVLADAYWGRYWTIAVFSTIYFIGMGALTLSASVSAFKPPSCV</sequence>
<keyword evidence="3" id="KW-1185">Reference proteome</keyword>
<feature type="transmembrane region" description="Helical" evidence="1">
    <location>
        <begin position="120"/>
        <end position="143"/>
    </location>
</feature>
<keyword evidence="1" id="KW-0812">Transmembrane</keyword>
<dbReference type="Gene3D" id="1.20.1250.20">
    <property type="entry name" value="MFS general substrate transporter like domains"/>
    <property type="match status" value="1"/>
</dbReference>
<dbReference type="InterPro" id="IPR036259">
    <property type="entry name" value="MFS_trans_sf"/>
</dbReference>